<keyword evidence="1" id="KW-0472">Membrane</keyword>
<dbReference type="RefSeq" id="WP_142639045.1">
    <property type="nucleotide sequence ID" value="NZ_CANMDC010000022.1"/>
</dbReference>
<organism evidence="3 4">
    <name type="scientific">Ruegeria faecimaris</name>
    <dbReference type="NCBI Taxonomy" id="686389"/>
    <lineage>
        <taxon>Bacteria</taxon>
        <taxon>Pseudomonadati</taxon>
        <taxon>Pseudomonadota</taxon>
        <taxon>Alphaproteobacteria</taxon>
        <taxon>Rhodobacterales</taxon>
        <taxon>Roseobacteraceae</taxon>
        <taxon>Ruegeria</taxon>
    </lineage>
</organism>
<evidence type="ECO:0000259" key="2">
    <source>
        <dbReference type="Pfam" id="PF07331"/>
    </source>
</evidence>
<evidence type="ECO:0000256" key="1">
    <source>
        <dbReference type="SAM" id="Phobius"/>
    </source>
</evidence>
<dbReference type="OrthoDB" id="5519430at2"/>
<dbReference type="InterPro" id="IPR009936">
    <property type="entry name" value="DUF1468"/>
</dbReference>
<keyword evidence="1" id="KW-1133">Transmembrane helix</keyword>
<dbReference type="Proteomes" id="UP000319555">
    <property type="component" value="Unassembled WGS sequence"/>
</dbReference>
<feature type="transmembrane region" description="Helical" evidence="1">
    <location>
        <begin position="114"/>
        <end position="137"/>
    </location>
</feature>
<dbReference type="EMBL" id="FXTE01000012">
    <property type="protein sequence ID" value="SMO85382.1"/>
    <property type="molecule type" value="Genomic_DNA"/>
</dbReference>
<dbReference type="Pfam" id="PF07331">
    <property type="entry name" value="TctB"/>
    <property type="match status" value="1"/>
</dbReference>
<sequence>MSDRIFGGFGLALAIFYIWAASTIKDSFMVDVVGPRAFPYIVGTIVAICSLYFILRPDDEPEWPHMREFAEIVFAAVVMLIYSWALPEFGFLISTVFATAYLTWRLGTQPLWSLVTGVGTSVSIYVVFHLILGLALAKGPLGF</sequence>
<evidence type="ECO:0000313" key="4">
    <source>
        <dbReference type="Proteomes" id="UP000319555"/>
    </source>
</evidence>
<feature type="transmembrane region" description="Helical" evidence="1">
    <location>
        <begin position="76"/>
        <end position="102"/>
    </location>
</feature>
<gene>
    <name evidence="3" type="ORF">SAMN06265380_11283</name>
</gene>
<protein>
    <submittedName>
        <fullName evidence="3">Putative tricarboxylic transport membrane protein</fullName>
    </submittedName>
</protein>
<feature type="domain" description="DUF1468" evidence="2">
    <location>
        <begin position="5"/>
        <end position="136"/>
    </location>
</feature>
<keyword evidence="1" id="KW-0812">Transmembrane</keyword>
<accession>A0A521ENB4</accession>
<keyword evidence="4" id="KW-1185">Reference proteome</keyword>
<dbReference type="AlphaFoldDB" id="A0A521ENB4"/>
<name>A0A521ENB4_9RHOB</name>
<proteinExistence type="predicted"/>
<feature type="transmembrane region" description="Helical" evidence="1">
    <location>
        <begin position="36"/>
        <end position="55"/>
    </location>
</feature>
<evidence type="ECO:0000313" key="3">
    <source>
        <dbReference type="EMBL" id="SMO85382.1"/>
    </source>
</evidence>
<reference evidence="3 4" key="1">
    <citation type="submission" date="2017-05" db="EMBL/GenBank/DDBJ databases">
        <authorList>
            <person name="Varghese N."/>
            <person name="Submissions S."/>
        </authorList>
    </citation>
    <scope>NUCLEOTIDE SEQUENCE [LARGE SCALE GENOMIC DNA]</scope>
    <source>
        <strain evidence="3 4">DSM 28009</strain>
    </source>
</reference>